<comment type="subcellular location">
    <subcellularLocation>
        <location evidence="1 12">Mitochondrion inner membrane</location>
    </subcellularLocation>
</comment>
<protein>
    <recommendedName>
        <fullName evidence="3 12">ATP synthase subunit d, mitochondrial</fullName>
    </recommendedName>
</protein>
<keyword evidence="7 12" id="KW-0999">Mitochondrion inner membrane</keyword>
<evidence type="ECO:0000256" key="3">
    <source>
        <dbReference type="ARBA" id="ARBA00021688"/>
    </source>
</evidence>
<comment type="function">
    <text evidence="12">Mitochondrial membrane ATP synthase (F(1)F(0) ATP synthase or Complex V) produces ATP from ADP in the presence of a proton gradient across the membrane which is generated by electron transport complexes of the respiratory chain. F-type ATPases consist of two structural domains, F(1) - containing the extramembraneous catalytic core, and F(0) - containing the membrane proton channel, linked together by a central stalk and a peripheral stalk. During catalysis, ATP synthesis in the catalytic domain of F(1) is coupled via a rotary mechanism of the central stalk subunits to proton translocation.</text>
</comment>
<keyword evidence="5" id="KW-0138">CF(0)</keyword>
<evidence type="ECO:0000256" key="1">
    <source>
        <dbReference type="ARBA" id="ARBA00004273"/>
    </source>
</evidence>
<keyword evidence="4 12" id="KW-0813">Transport</keyword>
<dbReference type="Pfam" id="PF05873">
    <property type="entry name" value="Mt_ATP-synt_D"/>
    <property type="match status" value="1"/>
</dbReference>
<dbReference type="Proteomes" id="UP000053317">
    <property type="component" value="Unassembled WGS sequence"/>
</dbReference>
<keyword evidence="11" id="KW-0066">ATP synthesis</keyword>
<evidence type="ECO:0000256" key="2">
    <source>
        <dbReference type="ARBA" id="ARBA00006842"/>
    </source>
</evidence>
<evidence type="ECO:0000313" key="15">
    <source>
        <dbReference type="Proteomes" id="UP000053317"/>
    </source>
</evidence>
<evidence type="ECO:0000256" key="6">
    <source>
        <dbReference type="ARBA" id="ARBA00022781"/>
    </source>
</evidence>
<reference evidence="14 15" key="2">
    <citation type="submission" date="2015-05" db="EMBL/GenBank/DDBJ databases">
        <authorList>
            <person name="Morales-Cruz A."/>
            <person name="Amrine K.C."/>
            <person name="Cantu D."/>
        </authorList>
    </citation>
    <scope>NUCLEOTIDE SEQUENCE [LARGE SCALE GENOMIC DNA]</scope>
    <source>
        <strain evidence="14">UCRPC4</strain>
    </source>
</reference>
<reference evidence="14 15" key="1">
    <citation type="submission" date="2015-05" db="EMBL/GenBank/DDBJ databases">
        <title>Distinctive expansion of gene families associated with plant cell wall degradation and secondary metabolism in the genomes of grapevine trunk pathogens.</title>
        <authorList>
            <person name="Lawrence D.P."/>
            <person name="Travadon R."/>
            <person name="Rolshausen P.E."/>
            <person name="Baumgartner K."/>
        </authorList>
    </citation>
    <scope>NUCLEOTIDE SEQUENCE [LARGE SCALE GENOMIC DNA]</scope>
    <source>
        <strain evidence="14">UCRPC4</strain>
    </source>
</reference>
<evidence type="ECO:0000313" key="14">
    <source>
        <dbReference type="EMBL" id="KKY21963.1"/>
    </source>
</evidence>
<dbReference type="GO" id="GO:0046933">
    <property type="term" value="F:proton-transporting ATP synthase activity, rotational mechanism"/>
    <property type="evidence" value="ECO:0007669"/>
    <property type="project" value="EnsemblFungi"/>
</dbReference>
<dbReference type="InterPro" id="IPR008689">
    <property type="entry name" value="ATP_synth_F0_dsu_mt"/>
</dbReference>
<keyword evidence="15" id="KW-1185">Reference proteome</keyword>
<gene>
    <name evidence="14" type="ORF">UCRPC4_g03379</name>
</gene>
<keyword evidence="9 12" id="KW-0496">Mitochondrion</keyword>
<feature type="coiled-coil region" evidence="13">
    <location>
        <begin position="101"/>
        <end position="128"/>
    </location>
</feature>
<dbReference type="PANTHER" id="PTHR12700">
    <property type="entry name" value="ATP SYNTHASE SUBUNIT D, MITOCHONDRIAL"/>
    <property type="match status" value="1"/>
</dbReference>
<sequence length="174" mass="19273">MASSGRAAAKLDWTKLSSGLGLRGSTATQLQAFKKRNDDARRRVQALSAAPQTVDFAHYRSVLKNQAVVDEIESFTKSFKPATYDVSKQIKAIEAYEVSAVKSAEETKGLVEKELKSLEKTLANIEEARPFEQLTLDDIVAAAPEIEEKTKELVRKGRWVPPGYKEKFGDLSVL</sequence>
<dbReference type="SUPFAM" id="SSF161065">
    <property type="entry name" value="ATP synthase D chain-like"/>
    <property type="match status" value="1"/>
</dbReference>
<keyword evidence="13" id="KW-0175">Coiled coil</keyword>
<dbReference type="OrthoDB" id="35799at2759"/>
<dbReference type="AlphaFoldDB" id="A0A0G2GEA8"/>
<evidence type="ECO:0000256" key="7">
    <source>
        <dbReference type="ARBA" id="ARBA00022792"/>
    </source>
</evidence>
<evidence type="ECO:0000256" key="8">
    <source>
        <dbReference type="ARBA" id="ARBA00023065"/>
    </source>
</evidence>
<evidence type="ECO:0000256" key="10">
    <source>
        <dbReference type="ARBA" id="ARBA00023136"/>
    </source>
</evidence>
<dbReference type="EMBL" id="LCWF01000080">
    <property type="protein sequence ID" value="KKY21963.1"/>
    <property type="molecule type" value="Genomic_DNA"/>
</dbReference>
<evidence type="ECO:0000256" key="11">
    <source>
        <dbReference type="ARBA" id="ARBA00023310"/>
    </source>
</evidence>
<organism evidence="14 15">
    <name type="scientific">Phaeomoniella chlamydospora</name>
    <name type="common">Phaeoacremonium chlamydosporum</name>
    <dbReference type="NCBI Taxonomy" id="158046"/>
    <lineage>
        <taxon>Eukaryota</taxon>
        <taxon>Fungi</taxon>
        <taxon>Dikarya</taxon>
        <taxon>Ascomycota</taxon>
        <taxon>Pezizomycotina</taxon>
        <taxon>Eurotiomycetes</taxon>
        <taxon>Chaetothyriomycetidae</taxon>
        <taxon>Phaeomoniellales</taxon>
        <taxon>Phaeomoniellaceae</taxon>
        <taxon>Phaeomoniella</taxon>
    </lineage>
</organism>
<dbReference type="GO" id="GO:0045259">
    <property type="term" value="C:proton-transporting ATP synthase complex"/>
    <property type="evidence" value="ECO:0007669"/>
    <property type="project" value="UniProtKB-KW"/>
</dbReference>
<evidence type="ECO:0000256" key="12">
    <source>
        <dbReference type="PIRNR" id="PIRNR005514"/>
    </source>
</evidence>
<dbReference type="InterPro" id="IPR036228">
    <property type="entry name" value="ATP_synth_F0_dsu_sf_mt"/>
</dbReference>
<keyword evidence="8 12" id="KW-0406">Ion transport</keyword>
<dbReference type="Gene3D" id="6.10.280.70">
    <property type="match status" value="1"/>
</dbReference>
<dbReference type="PIRSF" id="PIRSF005514">
    <property type="entry name" value="ATPase_F0_D_mt"/>
    <property type="match status" value="1"/>
</dbReference>
<evidence type="ECO:0000256" key="5">
    <source>
        <dbReference type="ARBA" id="ARBA00022547"/>
    </source>
</evidence>
<accession>A0A0G2GEA8</accession>
<keyword evidence="6 12" id="KW-0375">Hydrogen ion transport</keyword>
<comment type="similarity">
    <text evidence="2 12">Belongs to the ATPase d subunit family.</text>
</comment>
<comment type="caution">
    <text evidence="14">The sequence shown here is derived from an EMBL/GenBank/DDBJ whole genome shotgun (WGS) entry which is preliminary data.</text>
</comment>
<evidence type="ECO:0000256" key="9">
    <source>
        <dbReference type="ARBA" id="ARBA00023128"/>
    </source>
</evidence>
<evidence type="ECO:0000256" key="4">
    <source>
        <dbReference type="ARBA" id="ARBA00022448"/>
    </source>
</evidence>
<keyword evidence="10 12" id="KW-0472">Membrane</keyword>
<evidence type="ECO:0000256" key="13">
    <source>
        <dbReference type="SAM" id="Coils"/>
    </source>
</evidence>
<dbReference type="GO" id="GO:0005743">
    <property type="term" value="C:mitochondrial inner membrane"/>
    <property type="evidence" value="ECO:0007669"/>
    <property type="project" value="UniProtKB-SubCell"/>
</dbReference>
<proteinExistence type="inferred from homology"/>
<name>A0A0G2GEA8_PHACM</name>